<gene>
    <name evidence="4" type="ORF">IFM89_012015</name>
</gene>
<organism evidence="4 5">
    <name type="scientific">Coptis chinensis</name>
    <dbReference type="NCBI Taxonomy" id="261450"/>
    <lineage>
        <taxon>Eukaryota</taxon>
        <taxon>Viridiplantae</taxon>
        <taxon>Streptophyta</taxon>
        <taxon>Embryophyta</taxon>
        <taxon>Tracheophyta</taxon>
        <taxon>Spermatophyta</taxon>
        <taxon>Magnoliopsida</taxon>
        <taxon>Ranunculales</taxon>
        <taxon>Ranunculaceae</taxon>
        <taxon>Coptidoideae</taxon>
        <taxon>Coptis</taxon>
    </lineage>
</organism>
<dbReference type="GO" id="GO:0007165">
    <property type="term" value="P:signal transduction"/>
    <property type="evidence" value="ECO:0007669"/>
    <property type="project" value="InterPro"/>
</dbReference>
<feature type="domain" description="NOMO-like ninth beta-sandwich" evidence="3">
    <location>
        <begin position="93"/>
        <end position="156"/>
    </location>
</feature>
<protein>
    <submittedName>
        <fullName evidence="4">Uncharacterized protein</fullName>
    </submittedName>
</protein>
<evidence type="ECO:0000313" key="4">
    <source>
        <dbReference type="EMBL" id="KAF9624593.1"/>
    </source>
</evidence>
<feature type="non-terminal residue" evidence="4">
    <location>
        <position position="189"/>
    </location>
</feature>
<reference evidence="4 5" key="1">
    <citation type="submission" date="2020-10" db="EMBL/GenBank/DDBJ databases">
        <title>The Coptis chinensis genome and diversification of protoberbering-type alkaloids.</title>
        <authorList>
            <person name="Wang B."/>
            <person name="Shu S."/>
            <person name="Song C."/>
            <person name="Liu Y."/>
        </authorList>
    </citation>
    <scope>NUCLEOTIDE SEQUENCE [LARGE SCALE GENOMIC DNA]</scope>
    <source>
        <strain evidence="4">HL-2020</strain>
        <tissue evidence="4">Leaf</tissue>
    </source>
</reference>
<dbReference type="InterPro" id="IPR004041">
    <property type="entry name" value="NAF_dom"/>
</dbReference>
<feature type="domain" description="NAF" evidence="2">
    <location>
        <begin position="7"/>
        <end position="34"/>
    </location>
</feature>
<dbReference type="Pfam" id="PF03822">
    <property type="entry name" value="NAF"/>
    <property type="match status" value="1"/>
</dbReference>
<dbReference type="EMBL" id="JADFTS010000001">
    <property type="protein sequence ID" value="KAF9624593.1"/>
    <property type="molecule type" value="Genomic_DNA"/>
</dbReference>
<dbReference type="Proteomes" id="UP000631114">
    <property type="component" value="Unassembled WGS sequence"/>
</dbReference>
<evidence type="ECO:0000259" key="2">
    <source>
        <dbReference type="Pfam" id="PF03822"/>
    </source>
</evidence>
<dbReference type="PANTHER" id="PTHR23303">
    <property type="entry name" value="CARBOXYPEPTIDASE REGULATORY REGION-CONTAINING"/>
    <property type="match status" value="1"/>
</dbReference>
<name>A0A835M9I4_9MAGN</name>
<evidence type="ECO:0000313" key="5">
    <source>
        <dbReference type="Proteomes" id="UP000631114"/>
    </source>
</evidence>
<proteinExistence type="predicted"/>
<comment type="caution">
    <text evidence="4">The sequence shown here is derived from an EMBL/GenBank/DDBJ whole genome shotgun (WGS) entry which is preliminary data.</text>
</comment>
<evidence type="ECO:0000259" key="3">
    <source>
        <dbReference type="Pfam" id="PF22902"/>
    </source>
</evidence>
<dbReference type="GO" id="GO:0005789">
    <property type="term" value="C:endoplasmic reticulum membrane"/>
    <property type="evidence" value="ECO:0007669"/>
    <property type="project" value="TreeGrafter"/>
</dbReference>
<dbReference type="OrthoDB" id="1927112at2759"/>
<evidence type="ECO:0000256" key="1">
    <source>
        <dbReference type="ARBA" id="ARBA00022729"/>
    </source>
</evidence>
<dbReference type="AlphaFoldDB" id="A0A835M9I4"/>
<accession>A0A835M9I4</accession>
<dbReference type="Gene3D" id="3.30.310.80">
    <property type="entry name" value="Kinase associated domain 1, KA1"/>
    <property type="match status" value="1"/>
</dbReference>
<sequence>SRQPRNTFYFSNTANEIMSKIEEAAKPLGFNVHKNNYKVKRCILIWYIDKDAPQMKLKGDKTGRKGHLSVATEVSVTIDGCQEKILPFSGRSGLYIEGSVSPPISGVDIRVVTADNSGDAPLQKGELVLETTTEPDGFFIGGPLYDDADYEIEASKISKPSPSSVDVVWGLGSMHPFISCLDFIYDVGC</sequence>
<keyword evidence="1" id="KW-0732">Signal</keyword>
<keyword evidence="5" id="KW-1185">Reference proteome</keyword>
<dbReference type="InterPro" id="IPR051417">
    <property type="entry name" value="SDr/BOS_complex"/>
</dbReference>
<dbReference type="Pfam" id="PF22902">
    <property type="entry name" value="NOMO1-like_9th"/>
    <property type="match status" value="1"/>
</dbReference>
<dbReference type="PANTHER" id="PTHR23303:SF14">
    <property type="entry name" value="BOS COMPLEX SUBUNIT NOMO1-RELATED"/>
    <property type="match status" value="1"/>
</dbReference>
<dbReference type="InterPro" id="IPR055073">
    <property type="entry name" value="NOMO1-like_9th"/>
</dbReference>